<evidence type="ECO:0000256" key="1">
    <source>
        <dbReference type="SAM" id="MobiDB-lite"/>
    </source>
</evidence>
<feature type="compositionally biased region" description="Acidic residues" evidence="1">
    <location>
        <begin position="191"/>
        <end position="213"/>
    </location>
</feature>
<reference evidence="2 3" key="1">
    <citation type="submission" date="2019-11" db="EMBL/GenBank/DDBJ databases">
        <title>Venturia inaequalis Genome Resource.</title>
        <authorList>
            <person name="Lichtner F.J."/>
        </authorList>
    </citation>
    <scope>NUCLEOTIDE SEQUENCE [LARGE SCALE GENOMIC DNA]</scope>
    <source>
        <strain evidence="2">Bline_iso_100314</strain>
    </source>
</reference>
<evidence type="ECO:0000313" key="2">
    <source>
        <dbReference type="EMBL" id="KAE9974788.1"/>
    </source>
</evidence>
<feature type="region of interest" description="Disordered" evidence="1">
    <location>
        <begin position="264"/>
        <end position="377"/>
    </location>
</feature>
<dbReference type="AlphaFoldDB" id="A0A8H3USC6"/>
<dbReference type="Proteomes" id="UP000433883">
    <property type="component" value="Unassembled WGS sequence"/>
</dbReference>
<feature type="region of interest" description="Disordered" evidence="1">
    <location>
        <begin position="191"/>
        <end position="215"/>
    </location>
</feature>
<sequence length="409" mass="45007">MDGFDDGEDWYEDANYAYMEDTYMEAVYLGPKSQAEHAVASPPPFDEDADFDEELWRFEYWNDIDYDSDGNEVRTRRADIQDLKRRRSTQQPVRAVSPSKRRKIVPTLEKDAKKRQEERDLPAILLVKNRASSHIGTLGRHIDTKALKPYALLPDWSVKLKNAQVFSKKSTVKLAEVPDLIEDEEDILAEGEEGGSGWEDEEEEGAEGEEEGGDISAMLGGMDPEALKMALRQNLANIGINVNGMDEESLLRFASKMLSGEAEADDIAGELADELLQEGEEADEDGEEDAEGAPTFVSWATELAKTRASTRGEKDTTTSAESSWAPSKSPPDNKTNVAQPLTPTEGPLQDVGIRGTKRKLEGQADGNSTSKRLAPLPPASLIPVRRFGAPTAASKARVVAPAKVGRKRK</sequence>
<feature type="region of interest" description="Disordered" evidence="1">
    <location>
        <begin position="83"/>
        <end position="115"/>
    </location>
</feature>
<feature type="compositionally biased region" description="Polar residues" evidence="1">
    <location>
        <begin position="317"/>
        <end position="342"/>
    </location>
</feature>
<evidence type="ECO:0000313" key="3">
    <source>
        <dbReference type="Proteomes" id="UP000433883"/>
    </source>
</evidence>
<dbReference type="EMBL" id="WNWQ01000195">
    <property type="protein sequence ID" value="KAE9974788.1"/>
    <property type="molecule type" value="Genomic_DNA"/>
</dbReference>
<protein>
    <submittedName>
        <fullName evidence="2">Uncharacterized protein</fullName>
    </submittedName>
</protein>
<gene>
    <name evidence="2" type="ORF">BLS_002900</name>
</gene>
<proteinExistence type="predicted"/>
<feature type="compositionally biased region" description="Acidic residues" evidence="1">
    <location>
        <begin position="264"/>
        <end position="291"/>
    </location>
</feature>
<accession>A0A8H3USC6</accession>
<organism evidence="2 3">
    <name type="scientific">Venturia inaequalis</name>
    <name type="common">Apple scab fungus</name>
    <dbReference type="NCBI Taxonomy" id="5025"/>
    <lineage>
        <taxon>Eukaryota</taxon>
        <taxon>Fungi</taxon>
        <taxon>Dikarya</taxon>
        <taxon>Ascomycota</taxon>
        <taxon>Pezizomycotina</taxon>
        <taxon>Dothideomycetes</taxon>
        <taxon>Pleosporomycetidae</taxon>
        <taxon>Venturiales</taxon>
        <taxon>Venturiaceae</taxon>
        <taxon>Venturia</taxon>
    </lineage>
</organism>
<comment type="caution">
    <text evidence="2">The sequence shown here is derived from an EMBL/GenBank/DDBJ whole genome shotgun (WGS) entry which is preliminary data.</text>
</comment>
<name>A0A8H3USC6_VENIN</name>